<proteinExistence type="predicted"/>
<organism evidence="5 6">
    <name type="scientific">Operophtera brumata</name>
    <name type="common">Winter moth</name>
    <name type="synonym">Phalaena brumata</name>
    <dbReference type="NCBI Taxonomy" id="104452"/>
    <lineage>
        <taxon>Eukaryota</taxon>
        <taxon>Metazoa</taxon>
        <taxon>Ecdysozoa</taxon>
        <taxon>Arthropoda</taxon>
        <taxon>Hexapoda</taxon>
        <taxon>Insecta</taxon>
        <taxon>Pterygota</taxon>
        <taxon>Neoptera</taxon>
        <taxon>Endopterygota</taxon>
        <taxon>Lepidoptera</taxon>
        <taxon>Glossata</taxon>
        <taxon>Ditrysia</taxon>
        <taxon>Geometroidea</taxon>
        <taxon>Geometridae</taxon>
        <taxon>Larentiinae</taxon>
        <taxon>Operophtera</taxon>
    </lineage>
</organism>
<dbReference type="PANTHER" id="PTHR22746">
    <property type="entry name" value="RAB6A-GEF COMPLEX PARTNER PROTEIN 1"/>
    <property type="match status" value="1"/>
</dbReference>
<dbReference type="GO" id="GO:0006886">
    <property type="term" value="P:intracellular protein transport"/>
    <property type="evidence" value="ECO:0007669"/>
    <property type="project" value="InterPro"/>
</dbReference>
<dbReference type="PANTHER" id="PTHR22746:SF10">
    <property type="entry name" value="GUANINE NUCLEOTIDE EXCHANGE FACTOR SUBUNIT RIC1"/>
    <property type="match status" value="1"/>
</dbReference>
<protein>
    <recommendedName>
        <fullName evidence="3">Protein RIC1 homolog</fullName>
    </recommendedName>
</protein>
<keyword evidence="2" id="KW-0472">Membrane</keyword>
<evidence type="ECO:0000256" key="2">
    <source>
        <dbReference type="ARBA" id="ARBA00023136"/>
    </source>
</evidence>
<feature type="domain" description="RIC1 C-terminal alpha solenoid region" evidence="4">
    <location>
        <begin position="145"/>
        <end position="194"/>
    </location>
</feature>
<evidence type="ECO:0000313" key="6">
    <source>
        <dbReference type="Proteomes" id="UP000037510"/>
    </source>
</evidence>
<dbReference type="InterPro" id="IPR009771">
    <property type="entry name" value="RIC1_C"/>
</dbReference>
<comment type="caution">
    <text evidence="5">The sequence shown here is derived from an EMBL/GenBank/DDBJ whole genome shotgun (WGS) entry which is preliminary data.</text>
</comment>
<evidence type="ECO:0000256" key="1">
    <source>
        <dbReference type="ARBA" id="ARBA00004370"/>
    </source>
</evidence>
<dbReference type="Proteomes" id="UP000037510">
    <property type="component" value="Unassembled WGS sequence"/>
</dbReference>
<dbReference type="AlphaFoldDB" id="A0A0L7LL70"/>
<evidence type="ECO:0000259" key="4">
    <source>
        <dbReference type="Pfam" id="PF07064"/>
    </source>
</evidence>
<dbReference type="GO" id="GO:0034066">
    <property type="term" value="C:Ric1-Rgp1 guanyl-nucleotide exchange factor complex"/>
    <property type="evidence" value="ECO:0007669"/>
    <property type="project" value="InterPro"/>
</dbReference>
<dbReference type="InterPro" id="IPR040096">
    <property type="entry name" value="Ric1"/>
</dbReference>
<evidence type="ECO:0000313" key="5">
    <source>
        <dbReference type="EMBL" id="KOB76303.1"/>
    </source>
</evidence>
<evidence type="ECO:0000256" key="3">
    <source>
        <dbReference type="ARBA" id="ARBA00029879"/>
    </source>
</evidence>
<dbReference type="Pfam" id="PF07064">
    <property type="entry name" value="RIC1"/>
    <property type="match status" value="1"/>
</dbReference>
<dbReference type="GO" id="GO:0005829">
    <property type="term" value="C:cytosol"/>
    <property type="evidence" value="ECO:0007669"/>
    <property type="project" value="TreeGrafter"/>
</dbReference>
<accession>A0A0L7LL70</accession>
<reference evidence="5 6" key="1">
    <citation type="journal article" date="2015" name="Genome Biol. Evol.">
        <title>The genome of winter moth (Operophtera brumata) provides a genomic perspective on sexual dimorphism and phenology.</title>
        <authorList>
            <person name="Derks M.F."/>
            <person name="Smit S."/>
            <person name="Salis L."/>
            <person name="Schijlen E."/>
            <person name="Bossers A."/>
            <person name="Mateman C."/>
            <person name="Pijl A.S."/>
            <person name="de Ridder D."/>
            <person name="Groenen M.A."/>
            <person name="Visser M.E."/>
            <person name="Megens H.J."/>
        </authorList>
    </citation>
    <scope>NUCLEOTIDE SEQUENCE [LARGE SCALE GENOMIC DNA]</scope>
    <source>
        <strain evidence="5">WM2013NL</strain>
        <tissue evidence="5">Head and thorax</tissue>
    </source>
</reference>
<dbReference type="STRING" id="104452.A0A0L7LL70"/>
<gene>
    <name evidence="5" type="ORF">OBRU01_05990</name>
</gene>
<comment type="subcellular location">
    <subcellularLocation>
        <location evidence="1">Membrane</location>
    </subcellularLocation>
</comment>
<keyword evidence="6" id="KW-1185">Reference proteome</keyword>
<name>A0A0L7LL70_OPEBR</name>
<dbReference type="EMBL" id="JTDY01000657">
    <property type="protein sequence ID" value="KOB76303.1"/>
    <property type="molecule type" value="Genomic_DNA"/>
</dbReference>
<dbReference type="GO" id="GO:0042147">
    <property type="term" value="P:retrograde transport, endosome to Golgi"/>
    <property type="evidence" value="ECO:0007669"/>
    <property type="project" value="TreeGrafter"/>
</dbReference>
<sequence length="198" mass="21892">MHLPGTIQMPIVWACGGVAGASQTQLSRALWLWCGSLGARVWLPLLPRDATRHPDSSRHTFMAKRIMLPFHLNIYPLNSGPMCEEDRDSAMGVSVLSRRQAKGIVPRVFAKEDAGHSCVISHNSTDFALLSSCSSAASIIFFPFQTVVQCARKTEIALWAYLFSAAGKPKELFQECLQRKMLDTAASYLIILQQDITP</sequence>
<dbReference type="GO" id="GO:0000139">
    <property type="term" value="C:Golgi membrane"/>
    <property type="evidence" value="ECO:0007669"/>
    <property type="project" value="TreeGrafter"/>
</dbReference>